<evidence type="ECO:0000313" key="2">
    <source>
        <dbReference type="EMBL" id="OWS70101.1"/>
    </source>
</evidence>
<dbReference type="Pfam" id="PF24785">
    <property type="entry name" value="RXYLT1_C"/>
    <property type="match status" value="1"/>
</dbReference>
<dbReference type="AlphaFoldDB" id="A0A254PZV3"/>
<name>A0A254PZV3_9BURK</name>
<comment type="caution">
    <text evidence="2">The sequence shown here is derived from an EMBL/GenBank/DDBJ whole genome shotgun (WGS) entry which is preliminary data.</text>
</comment>
<proteinExistence type="predicted"/>
<dbReference type="InterPro" id="IPR057538">
    <property type="entry name" value="RXYLT1_C"/>
</dbReference>
<sequence length="300" mass="32572">MSMTSLQIVATPDTLNAALETWFIQNDLLGGAPYNPGFDPEKIRNSTVVYLELGEINSGLIQALKTAGNKVVLFHMGDERADKNSALYSACDLVIRNYYFSHIVSTVAGSPKVLWAPNGFRTGVGPRSATALKQADQRQAIAAFLGWINNAASYQGERASFAKAAALCGENLFVMPSNGFADGYNVGLYSAILEDSIFAPCPAGNSPETIRLYDALEVGAIPISLKHDFLVSEDALAAIGPVPFPIIDSWEQLPFYLVQMKSTLSTNPAEIIKLQANCIDWWTRYKQAIAGRISDSIKQL</sequence>
<protein>
    <recommendedName>
        <fullName evidence="1">RXYLT1 C-terminal domain-containing protein</fullName>
    </recommendedName>
</protein>
<dbReference type="EMBL" id="NGUP01000003">
    <property type="protein sequence ID" value="OWS70101.1"/>
    <property type="molecule type" value="Genomic_DNA"/>
</dbReference>
<dbReference type="Proteomes" id="UP000197528">
    <property type="component" value="Unassembled WGS sequence"/>
</dbReference>
<evidence type="ECO:0000259" key="1">
    <source>
        <dbReference type="Pfam" id="PF24785"/>
    </source>
</evidence>
<evidence type="ECO:0000313" key="3">
    <source>
        <dbReference type="Proteomes" id="UP000197528"/>
    </source>
</evidence>
<organism evidence="2 3">
    <name type="scientific">Polynucleobacter campilacus</name>
    <dbReference type="NCBI Taxonomy" id="1743163"/>
    <lineage>
        <taxon>Bacteria</taxon>
        <taxon>Pseudomonadati</taxon>
        <taxon>Pseudomonadota</taxon>
        <taxon>Betaproteobacteria</taxon>
        <taxon>Burkholderiales</taxon>
        <taxon>Burkholderiaceae</taxon>
        <taxon>Polynucleobacter</taxon>
    </lineage>
</organism>
<accession>A0A254PZV3</accession>
<keyword evidence="3" id="KW-1185">Reference proteome</keyword>
<reference evidence="2 3" key="1">
    <citation type="submission" date="2017-05" db="EMBL/GenBank/DDBJ databases">
        <title>Genome of Polynucleobacter sp. MWH-Feld-100.</title>
        <authorList>
            <person name="Hahn M.W."/>
        </authorList>
    </citation>
    <scope>NUCLEOTIDE SEQUENCE [LARGE SCALE GENOMIC DNA]</scope>
    <source>
        <strain evidence="2 3">MWH-Feld-100</strain>
    </source>
</reference>
<feature type="domain" description="RXYLT1 C-terminal" evidence="1">
    <location>
        <begin position="187"/>
        <end position="297"/>
    </location>
</feature>
<gene>
    <name evidence="2" type="ORF">CBI31_07200</name>
</gene>